<feature type="domain" description="PAS" evidence="7">
    <location>
        <begin position="1"/>
        <end position="70"/>
    </location>
</feature>
<gene>
    <name evidence="9" type="ORF">FPL22_05030</name>
</gene>
<dbReference type="InterPro" id="IPR036097">
    <property type="entry name" value="HisK_dim/P_sf"/>
</dbReference>
<dbReference type="PRINTS" id="PR00344">
    <property type="entry name" value="BCTRLSENSOR"/>
</dbReference>
<dbReference type="Gene3D" id="3.40.50.2300">
    <property type="match status" value="1"/>
</dbReference>
<evidence type="ECO:0000256" key="3">
    <source>
        <dbReference type="ARBA" id="ARBA00022553"/>
    </source>
</evidence>
<dbReference type="SUPFAM" id="SSF55874">
    <property type="entry name" value="ATPase domain of HSP90 chaperone/DNA topoisomerase II/histidine kinase"/>
    <property type="match status" value="1"/>
</dbReference>
<dbReference type="InterPro" id="IPR013656">
    <property type="entry name" value="PAS_4"/>
</dbReference>
<dbReference type="Gene3D" id="3.30.450.20">
    <property type="entry name" value="PAS domain"/>
    <property type="match status" value="3"/>
</dbReference>
<dbReference type="OrthoDB" id="184212at2"/>
<keyword evidence="3 4" id="KW-0597">Phosphoprotein</keyword>
<keyword evidence="10" id="KW-1185">Reference proteome</keyword>
<dbReference type="InterPro" id="IPR003594">
    <property type="entry name" value="HATPase_dom"/>
</dbReference>
<dbReference type="AlphaFoldDB" id="A0A556QPW2"/>
<dbReference type="GO" id="GO:0000155">
    <property type="term" value="F:phosphorelay sensor kinase activity"/>
    <property type="evidence" value="ECO:0007669"/>
    <property type="project" value="InterPro"/>
</dbReference>
<evidence type="ECO:0000256" key="1">
    <source>
        <dbReference type="ARBA" id="ARBA00000085"/>
    </source>
</evidence>
<reference evidence="9 10" key="1">
    <citation type="submission" date="2019-07" db="EMBL/GenBank/DDBJ databases">
        <title>Description of 53C-WASEF.</title>
        <authorList>
            <person name="Pitt A."/>
            <person name="Hahn M.W."/>
        </authorList>
    </citation>
    <scope>NUCLEOTIDE SEQUENCE [LARGE SCALE GENOMIC DNA]</scope>
    <source>
        <strain evidence="9 10">53C-WASEF</strain>
    </source>
</reference>
<evidence type="ECO:0000259" key="7">
    <source>
        <dbReference type="PROSITE" id="PS50112"/>
    </source>
</evidence>
<comment type="caution">
    <text evidence="9">The sequence shown here is derived from an EMBL/GenBank/DDBJ whole genome shotgun (WGS) entry which is preliminary data.</text>
</comment>
<dbReference type="SMART" id="SM00388">
    <property type="entry name" value="HisKA"/>
    <property type="match status" value="1"/>
</dbReference>
<dbReference type="PROSITE" id="PS50113">
    <property type="entry name" value="PAC"/>
    <property type="match status" value="1"/>
</dbReference>
<feature type="domain" description="PAC" evidence="8">
    <location>
        <begin position="279"/>
        <end position="331"/>
    </location>
</feature>
<dbReference type="SUPFAM" id="SSF52172">
    <property type="entry name" value="CheY-like"/>
    <property type="match status" value="1"/>
</dbReference>
<feature type="domain" description="PAS" evidence="7">
    <location>
        <begin position="206"/>
        <end position="251"/>
    </location>
</feature>
<feature type="domain" description="Response regulatory" evidence="6">
    <location>
        <begin position="589"/>
        <end position="705"/>
    </location>
</feature>
<dbReference type="Pfam" id="PF13426">
    <property type="entry name" value="PAS_9"/>
    <property type="match status" value="1"/>
</dbReference>
<dbReference type="CDD" id="cd00130">
    <property type="entry name" value="PAS"/>
    <property type="match status" value="2"/>
</dbReference>
<dbReference type="PANTHER" id="PTHR43065:SF42">
    <property type="entry name" value="TWO-COMPONENT SENSOR PPRA"/>
    <property type="match status" value="1"/>
</dbReference>
<dbReference type="Pfam" id="PF02518">
    <property type="entry name" value="HATPase_c"/>
    <property type="match status" value="1"/>
</dbReference>
<dbReference type="Proteomes" id="UP000315648">
    <property type="component" value="Unassembled WGS sequence"/>
</dbReference>
<evidence type="ECO:0000313" key="10">
    <source>
        <dbReference type="Proteomes" id="UP000315648"/>
    </source>
</evidence>
<dbReference type="SMART" id="SM00387">
    <property type="entry name" value="HATPase_c"/>
    <property type="match status" value="1"/>
</dbReference>
<accession>A0A556QPW2</accession>
<dbReference type="InterPro" id="IPR001789">
    <property type="entry name" value="Sig_transdc_resp-reg_receiver"/>
</dbReference>
<feature type="domain" description="Histidine kinase" evidence="5">
    <location>
        <begin position="344"/>
        <end position="566"/>
    </location>
</feature>
<organism evidence="9 10">
    <name type="scientific">Rariglobus hedericola</name>
    <dbReference type="NCBI Taxonomy" id="2597822"/>
    <lineage>
        <taxon>Bacteria</taxon>
        <taxon>Pseudomonadati</taxon>
        <taxon>Verrucomicrobiota</taxon>
        <taxon>Opitutia</taxon>
        <taxon>Opitutales</taxon>
        <taxon>Opitutaceae</taxon>
        <taxon>Rariglobus</taxon>
    </lineage>
</organism>
<dbReference type="SMART" id="SM00091">
    <property type="entry name" value="PAS"/>
    <property type="match status" value="3"/>
</dbReference>
<dbReference type="InterPro" id="IPR005467">
    <property type="entry name" value="His_kinase_dom"/>
</dbReference>
<dbReference type="Gene3D" id="3.30.565.10">
    <property type="entry name" value="Histidine kinase-like ATPase, C-terminal domain"/>
    <property type="match status" value="1"/>
</dbReference>
<dbReference type="Pfam" id="PF00072">
    <property type="entry name" value="Response_reg"/>
    <property type="match status" value="1"/>
</dbReference>
<dbReference type="InterPro" id="IPR000014">
    <property type="entry name" value="PAS"/>
</dbReference>
<dbReference type="InterPro" id="IPR000700">
    <property type="entry name" value="PAS-assoc_C"/>
</dbReference>
<dbReference type="NCBIfam" id="TIGR00229">
    <property type="entry name" value="sensory_box"/>
    <property type="match status" value="2"/>
</dbReference>
<dbReference type="EMBL" id="VMBG01000001">
    <property type="protein sequence ID" value="TSJ78671.1"/>
    <property type="molecule type" value="Genomic_DNA"/>
</dbReference>
<evidence type="ECO:0000259" key="6">
    <source>
        <dbReference type="PROSITE" id="PS50110"/>
    </source>
</evidence>
<evidence type="ECO:0000313" key="9">
    <source>
        <dbReference type="EMBL" id="TSJ78671.1"/>
    </source>
</evidence>
<dbReference type="InterPro" id="IPR003661">
    <property type="entry name" value="HisK_dim/P_dom"/>
</dbReference>
<dbReference type="InterPro" id="IPR011006">
    <property type="entry name" value="CheY-like_superfamily"/>
</dbReference>
<dbReference type="InterPro" id="IPR035965">
    <property type="entry name" value="PAS-like_dom_sf"/>
</dbReference>
<comment type="catalytic activity">
    <reaction evidence="1">
        <text>ATP + protein L-histidine = ADP + protein N-phospho-L-histidine.</text>
        <dbReference type="EC" id="2.7.13.3"/>
    </reaction>
</comment>
<sequence length="713" mass="78651">MSAPVINDAEDAILLLDAYERVSAATPRAGALLGLGLAELIGRPWVEITRPSDVSATLRLHTLESGTRRTKLRLITLNTTGETGVHAEWLAPWSDSVELAVLRGPDGRLLAVNSAFARKFGSAADEWTGRDPEELIHADDILGWREAVGRLGQPPYQVAHEHRWMTAQGWRWLSWEEQGVRTASGSIVATRAIGRDVTRRRLAEEHFQKLASIVEQTQLSVVLAMPDGRVEYVNPRFTQVSGFTLEEIFEQGIEVLRTGFTNHEDYGAFLRTVQSGKTWRGEFQSISKRGEARWESAQVSAIHDHRDRVTHLLCLCEDITDRKLLEAQLRQAQKMEILGTLAGGISHDFNNLLAIISGFCEMSQLRVPATDEKLTRYLREIHDATSRASALVRQILSFSRKPEDGVRQVKLNQLVEDILRLLRETFPRDIDFVVETLPSLPMVRADSNQLQQVVMNLCVNARDAMKGGGTLTLRTRLHAGSEITCKGADVHGKYVTIEVADTGCGMSDDVRARIFEPFFTTKDKNQGTGLGLAVVVGIISKHGGLIDVRSAAGKGTTFMIHLPLLEREGETPGVIEANSSALIPRGTETVLVVEDEEGVRNLLCATLESSGYRVFCAEDGGQALDFLMGHKEPVDALVLDLDLPRMSGLQVREYVRRARPSTRIVIASGHVPPELRQDIEQAGDAAIVSKPFSLATLGEALRQVLDKPAVTSR</sequence>
<dbReference type="EC" id="2.7.13.3" evidence="2"/>
<dbReference type="PROSITE" id="PS50110">
    <property type="entry name" value="RESPONSE_REGULATORY"/>
    <property type="match status" value="1"/>
</dbReference>
<dbReference type="Pfam" id="PF00512">
    <property type="entry name" value="HisKA"/>
    <property type="match status" value="1"/>
</dbReference>
<dbReference type="SUPFAM" id="SSF55785">
    <property type="entry name" value="PYP-like sensor domain (PAS domain)"/>
    <property type="match status" value="3"/>
</dbReference>
<dbReference type="SUPFAM" id="SSF47384">
    <property type="entry name" value="Homodimeric domain of signal transducing histidine kinase"/>
    <property type="match status" value="1"/>
</dbReference>
<dbReference type="PROSITE" id="PS50112">
    <property type="entry name" value="PAS"/>
    <property type="match status" value="2"/>
</dbReference>
<dbReference type="InterPro" id="IPR001610">
    <property type="entry name" value="PAC"/>
</dbReference>
<dbReference type="PANTHER" id="PTHR43065">
    <property type="entry name" value="SENSOR HISTIDINE KINASE"/>
    <property type="match status" value="1"/>
</dbReference>
<protein>
    <recommendedName>
        <fullName evidence="2">histidine kinase</fullName>
        <ecNumber evidence="2">2.7.13.3</ecNumber>
    </recommendedName>
</protein>
<feature type="modified residue" description="4-aspartylphosphate" evidence="4">
    <location>
        <position position="640"/>
    </location>
</feature>
<evidence type="ECO:0000256" key="2">
    <source>
        <dbReference type="ARBA" id="ARBA00012438"/>
    </source>
</evidence>
<dbReference type="InterPro" id="IPR004358">
    <property type="entry name" value="Sig_transdc_His_kin-like_C"/>
</dbReference>
<dbReference type="PROSITE" id="PS50109">
    <property type="entry name" value="HIS_KIN"/>
    <property type="match status" value="1"/>
</dbReference>
<dbReference type="Pfam" id="PF08448">
    <property type="entry name" value="PAS_4"/>
    <property type="match status" value="1"/>
</dbReference>
<evidence type="ECO:0000256" key="4">
    <source>
        <dbReference type="PROSITE-ProRule" id="PRU00169"/>
    </source>
</evidence>
<dbReference type="CDD" id="cd00082">
    <property type="entry name" value="HisKA"/>
    <property type="match status" value="1"/>
</dbReference>
<evidence type="ECO:0000259" key="5">
    <source>
        <dbReference type="PROSITE" id="PS50109"/>
    </source>
</evidence>
<dbReference type="SMART" id="SM00086">
    <property type="entry name" value="PAC"/>
    <property type="match status" value="2"/>
</dbReference>
<name>A0A556QPW2_9BACT</name>
<dbReference type="CDD" id="cd00156">
    <property type="entry name" value="REC"/>
    <property type="match status" value="1"/>
</dbReference>
<proteinExistence type="predicted"/>
<dbReference type="SMART" id="SM00448">
    <property type="entry name" value="REC"/>
    <property type="match status" value="1"/>
</dbReference>
<evidence type="ECO:0000259" key="8">
    <source>
        <dbReference type="PROSITE" id="PS50113"/>
    </source>
</evidence>
<dbReference type="RefSeq" id="WP_144229012.1">
    <property type="nucleotide sequence ID" value="NZ_CBCRVV010000002.1"/>
</dbReference>
<dbReference type="InterPro" id="IPR036890">
    <property type="entry name" value="HATPase_C_sf"/>
</dbReference>
<dbReference type="Gene3D" id="1.10.287.130">
    <property type="match status" value="1"/>
</dbReference>